<dbReference type="PROSITE" id="PS50956">
    <property type="entry name" value="HTH_ASNC_2"/>
    <property type="match status" value="1"/>
</dbReference>
<evidence type="ECO:0000256" key="2">
    <source>
        <dbReference type="ARBA" id="ARBA00023125"/>
    </source>
</evidence>
<dbReference type="SMART" id="SM00344">
    <property type="entry name" value="HTH_ASNC"/>
    <property type="match status" value="1"/>
</dbReference>
<dbReference type="GO" id="GO:0043565">
    <property type="term" value="F:sequence-specific DNA binding"/>
    <property type="evidence" value="ECO:0007669"/>
    <property type="project" value="InterPro"/>
</dbReference>
<dbReference type="SUPFAM" id="SSF46785">
    <property type="entry name" value="Winged helix' DNA-binding domain"/>
    <property type="match status" value="1"/>
</dbReference>
<dbReference type="SUPFAM" id="SSF54909">
    <property type="entry name" value="Dimeric alpha+beta barrel"/>
    <property type="match status" value="1"/>
</dbReference>
<evidence type="ECO:0000256" key="3">
    <source>
        <dbReference type="ARBA" id="ARBA00023163"/>
    </source>
</evidence>
<dbReference type="Gene3D" id="3.30.70.920">
    <property type="match status" value="1"/>
</dbReference>
<dbReference type="Pfam" id="PF01037">
    <property type="entry name" value="AsnC_trans_reg"/>
    <property type="match status" value="1"/>
</dbReference>
<proteinExistence type="predicted"/>
<dbReference type="Pfam" id="PF13412">
    <property type="entry name" value="HTH_24"/>
    <property type="match status" value="1"/>
</dbReference>
<keyword evidence="6" id="KW-1185">Reference proteome</keyword>
<evidence type="ECO:0000313" key="6">
    <source>
        <dbReference type="Proteomes" id="UP000243525"/>
    </source>
</evidence>
<gene>
    <name evidence="5" type="ORF">C8N47_1104</name>
</gene>
<protein>
    <submittedName>
        <fullName evidence="5">AsnC family transcriptional regulator</fullName>
    </submittedName>
</protein>
<comment type="caution">
    <text evidence="5">The sequence shown here is derived from an EMBL/GenBank/DDBJ whole genome shotgun (WGS) entry which is preliminary data.</text>
</comment>
<dbReference type="PRINTS" id="PR00033">
    <property type="entry name" value="HTHASNC"/>
</dbReference>
<dbReference type="Proteomes" id="UP000243525">
    <property type="component" value="Unassembled WGS sequence"/>
</dbReference>
<dbReference type="InterPro" id="IPR050684">
    <property type="entry name" value="HTH-Siroheme_Decarb"/>
</dbReference>
<evidence type="ECO:0000259" key="4">
    <source>
        <dbReference type="PROSITE" id="PS50956"/>
    </source>
</evidence>
<organism evidence="5 6">
    <name type="scientific">Mangrovibacterium marinum</name>
    <dbReference type="NCBI Taxonomy" id="1639118"/>
    <lineage>
        <taxon>Bacteria</taxon>
        <taxon>Pseudomonadati</taxon>
        <taxon>Bacteroidota</taxon>
        <taxon>Bacteroidia</taxon>
        <taxon>Marinilabiliales</taxon>
        <taxon>Prolixibacteraceae</taxon>
        <taxon>Mangrovibacterium</taxon>
    </lineage>
</organism>
<keyword evidence="1" id="KW-0805">Transcription regulation</keyword>
<dbReference type="InterPro" id="IPR000485">
    <property type="entry name" value="AsnC-type_HTH_dom"/>
</dbReference>
<dbReference type="InterPro" id="IPR036388">
    <property type="entry name" value="WH-like_DNA-bd_sf"/>
</dbReference>
<dbReference type="EMBL" id="QAAD01000010">
    <property type="protein sequence ID" value="PTN08118.1"/>
    <property type="molecule type" value="Genomic_DNA"/>
</dbReference>
<evidence type="ECO:0000256" key="1">
    <source>
        <dbReference type="ARBA" id="ARBA00023015"/>
    </source>
</evidence>
<sequence>MLTFAVLYQLHFHIMTLRNNLDQIDLHILDIITKNARIPFKDVAAEVGVSRAAVHQRVNRMIEMNVITGSGYHIDPKKVDYKTCTYVGIYLEKGGFYDDVAKMLQAIPEIVECHYTTGAYAIWLKVYARDNEHLKEILSDKVQKISGISSTETFISLEESFKRQVPINH</sequence>
<feature type="domain" description="HTH asnC-type" evidence="4">
    <location>
        <begin position="21"/>
        <end position="82"/>
    </location>
</feature>
<dbReference type="InterPro" id="IPR036390">
    <property type="entry name" value="WH_DNA-bd_sf"/>
</dbReference>
<dbReference type="Gene3D" id="1.10.10.10">
    <property type="entry name" value="Winged helix-like DNA-binding domain superfamily/Winged helix DNA-binding domain"/>
    <property type="match status" value="1"/>
</dbReference>
<name>A0A2T5C0L3_9BACT</name>
<dbReference type="InterPro" id="IPR019888">
    <property type="entry name" value="Tscrpt_reg_AsnC-like"/>
</dbReference>
<dbReference type="PANTHER" id="PTHR43413">
    <property type="entry name" value="TRANSCRIPTIONAL REGULATOR, ASNC FAMILY"/>
    <property type="match status" value="1"/>
</dbReference>
<dbReference type="AlphaFoldDB" id="A0A2T5C0L3"/>
<keyword evidence="2" id="KW-0238">DNA-binding</keyword>
<accession>A0A2T5C0L3</accession>
<dbReference type="InterPro" id="IPR011008">
    <property type="entry name" value="Dimeric_a/b-barrel"/>
</dbReference>
<keyword evidence="3" id="KW-0804">Transcription</keyword>
<dbReference type="PANTHER" id="PTHR43413:SF6">
    <property type="entry name" value="REGULATORY PROTEIN ASNC"/>
    <property type="match status" value="1"/>
</dbReference>
<evidence type="ECO:0000313" key="5">
    <source>
        <dbReference type="EMBL" id="PTN08118.1"/>
    </source>
</evidence>
<reference evidence="5 6" key="1">
    <citation type="submission" date="2018-04" db="EMBL/GenBank/DDBJ databases">
        <title>Genomic Encyclopedia of Archaeal and Bacterial Type Strains, Phase II (KMG-II): from individual species to whole genera.</title>
        <authorList>
            <person name="Goeker M."/>
        </authorList>
    </citation>
    <scope>NUCLEOTIDE SEQUENCE [LARGE SCALE GENOMIC DNA]</scope>
    <source>
        <strain evidence="5 6">DSM 28823</strain>
    </source>
</reference>
<dbReference type="InterPro" id="IPR019887">
    <property type="entry name" value="Tscrpt_reg_AsnC/Lrp_C"/>
</dbReference>